<dbReference type="InterPro" id="IPR013525">
    <property type="entry name" value="ABC2_TM"/>
</dbReference>
<feature type="transmembrane region" description="Helical" evidence="9">
    <location>
        <begin position="52"/>
        <end position="72"/>
    </location>
</feature>
<reference evidence="12" key="1">
    <citation type="journal article" date="2019" name="Int. J. Syst. Evol. Microbiol.">
        <title>The Global Catalogue of Microorganisms (GCM) 10K type strain sequencing project: providing services to taxonomists for standard genome sequencing and annotation.</title>
        <authorList>
            <consortium name="The Broad Institute Genomics Platform"/>
            <consortium name="The Broad Institute Genome Sequencing Center for Infectious Disease"/>
            <person name="Wu L."/>
            <person name="Ma J."/>
        </authorList>
    </citation>
    <scope>NUCLEOTIDE SEQUENCE [LARGE SCALE GENOMIC DNA]</scope>
    <source>
        <strain evidence="12">JCM 32105</strain>
    </source>
</reference>
<dbReference type="RefSeq" id="WP_345079012.1">
    <property type="nucleotide sequence ID" value="NZ_BAABFA010000007.1"/>
</dbReference>
<feature type="transmembrane region" description="Helical" evidence="9">
    <location>
        <begin position="140"/>
        <end position="159"/>
    </location>
</feature>
<organism evidence="11 12">
    <name type="scientific">Nemorincola caseinilytica</name>
    <dbReference type="NCBI Taxonomy" id="2054315"/>
    <lineage>
        <taxon>Bacteria</taxon>
        <taxon>Pseudomonadati</taxon>
        <taxon>Bacteroidota</taxon>
        <taxon>Chitinophagia</taxon>
        <taxon>Chitinophagales</taxon>
        <taxon>Chitinophagaceae</taxon>
        <taxon>Nemorincola</taxon>
    </lineage>
</organism>
<comment type="caution">
    <text evidence="11">The sequence shown here is derived from an EMBL/GenBank/DDBJ whole genome shotgun (WGS) entry which is preliminary data.</text>
</comment>
<dbReference type="Proteomes" id="UP001500067">
    <property type="component" value="Unassembled WGS sequence"/>
</dbReference>
<keyword evidence="6 9" id="KW-0812">Transmembrane</keyword>
<accession>A0ABP8N9F5</accession>
<keyword evidence="3 9" id="KW-0813">Transport</keyword>
<protein>
    <recommendedName>
        <fullName evidence="9">Transport permease protein</fullName>
    </recommendedName>
</protein>
<sequence length="288" mass="33212">MSVTTADNEKWDINISSKTSLLDIDIKEIWRYRDLLVMFIIRDVVTRYKQTILGPLWFMLQPILTAVIYTLIFSRIARISTNDTPPILFYLGSLTLWNYFSETFGIISKTFTENANVLGKVYFPRLVLPLSKAISGIMKMLMQFVIFFGVLIYHVFVTHKASPNWYALTFPLLLIVIALFSMGAGLLITALTSKYRDLSFLVVFGIQLYMYLTPVIYPLSIASPDKQVWLWLNPLTAIFEAFKYSFLGANAGQWNNFWLGYSLLFTLVMFLVGLIMFNKVEKKFIDVI</sequence>
<dbReference type="Pfam" id="PF01061">
    <property type="entry name" value="ABC2_membrane"/>
    <property type="match status" value="1"/>
</dbReference>
<gene>
    <name evidence="11" type="ORF">GCM10023093_08380</name>
</gene>
<evidence type="ECO:0000313" key="12">
    <source>
        <dbReference type="Proteomes" id="UP001500067"/>
    </source>
</evidence>
<dbReference type="InterPro" id="IPR047817">
    <property type="entry name" value="ABC2_TM_bact-type"/>
</dbReference>
<proteinExistence type="inferred from homology"/>
<feature type="transmembrane region" description="Helical" evidence="9">
    <location>
        <begin position="198"/>
        <end position="217"/>
    </location>
</feature>
<name>A0ABP8N9F5_9BACT</name>
<dbReference type="EMBL" id="BAABFA010000007">
    <property type="protein sequence ID" value="GAA4462221.1"/>
    <property type="molecule type" value="Genomic_DNA"/>
</dbReference>
<comment type="caution">
    <text evidence="9">Lacks conserved residue(s) required for the propagation of feature annotation.</text>
</comment>
<evidence type="ECO:0000256" key="7">
    <source>
        <dbReference type="ARBA" id="ARBA00022989"/>
    </source>
</evidence>
<feature type="domain" description="ABC transmembrane type-2" evidence="10">
    <location>
        <begin position="53"/>
        <end position="280"/>
    </location>
</feature>
<evidence type="ECO:0000256" key="4">
    <source>
        <dbReference type="ARBA" id="ARBA00022475"/>
    </source>
</evidence>
<evidence type="ECO:0000256" key="6">
    <source>
        <dbReference type="ARBA" id="ARBA00022692"/>
    </source>
</evidence>
<feature type="transmembrane region" description="Helical" evidence="9">
    <location>
        <begin position="258"/>
        <end position="277"/>
    </location>
</feature>
<evidence type="ECO:0000313" key="11">
    <source>
        <dbReference type="EMBL" id="GAA4462221.1"/>
    </source>
</evidence>
<evidence type="ECO:0000256" key="9">
    <source>
        <dbReference type="RuleBase" id="RU361157"/>
    </source>
</evidence>
<keyword evidence="8 9" id="KW-0472">Membrane</keyword>
<evidence type="ECO:0000256" key="8">
    <source>
        <dbReference type="ARBA" id="ARBA00023136"/>
    </source>
</evidence>
<comment type="similarity">
    <text evidence="2 9">Belongs to the ABC-2 integral membrane protein family.</text>
</comment>
<evidence type="ECO:0000259" key="10">
    <source>
        <dbReference type="PROSITE" id="PS51012"/>
    </source>
</evidence>
<dbReference type="PANTHER" id="PTHR30413">
    <property type="entry name" value="INNER MEMBRANE TRANSPORT PERMEASE"/>
    <property type="match status" value="1"/>
</dbReference>
<dbReference type="PROSITE" id="PS51012">
    <property type="entry name" value="ABC_TM2"/>
    <property type="match status" value="1"/>
</dbReference>
<evidence type="ECO:0000256" key="3">
    <source>
        <dbReference type="ARBA" id="ARBA00022448"/>
    </source>
</evidence>
<comment type="subcellular location">
    <subcellularLocation>
        <location evidence="1">Cell inner membrane</location>
        <topology evidence="1">Multi-pass membrane protein</topology>
    </subcellularLocation>
    <subcellularLocation>
        <location evidence="9">Cell membrane</location>
        <topology evidence="9">Multi-pass membrane protein</topology>
    </subcellularLocation>
</comment>
<evidence type="ECO:0000256" key="5">
    <source>
        <dbReference type="ARBA" id="ARBA00022519"/>
    </source>
</evidence>
<dbReference type="PANTHER" id="PTHR30413:SF8">
    <property type="entry name" value="TRANSPORT PERMEASE PROTEIN"/>
    <property type="match status" value="1"/>
</dbReference>
<evidence type="ECO:0000256" key="2">
    <source>
        <dbReference type="ARBA" id="ARBA00007783"/>
    </source>
</evidence>
<keyword evidence="12" id="KW-1185">Reference proteome</keyword>
<keyword evidence="5" id="KW-0997">Cell inner membrane</keyword>
<evidence type="ECO:0000256" key="1">
    <source>
        <dbReference type="ARBA" id="ARBA00004429"/>
    </source>
</evidence>
<keyword evidence="4 9" id="KW-1003">Cell membrane</keyword>
<feature type="transmembrane region" description="Helical" evidence="9">
    <location>
        <begin position="165"/>
        <end position="191"/>
    </location>
</feature>
<keyword evidence="7 9" id="KW-1133">Transmembrane helix</keyword>